<evidence type="ECO:0000256" key="1">
    <source>
        <dbReference type="ARBA" id="ARBA00023004"/>
    </source>
</evidence>
<dbReference type="Proteomes" id="UP000837675">
    <property type="component" value="Unassembled WGS sequence"/>
</dbReference>
<dbReference type="AlphaFoldDB" id="A0A8S4C390"/>
<dbReference type="Gene3D" id="2.30.30.90">
    <property type="match status" value="1"/>
</dbReference>
<evidence type="ECO:0000259" key="2">
    <source>
        <dbReference type="SMART" id="SM00899"/>
    </source>
</evidence>
<proteinExistence type="predicted"/>
<organism evidence="3 4">
    <name type="scientific">Hyalomma marginatum</name>
    <dbReference type="NCBI Taxonomy" id="34627"/>
    <lineage>
        <taxon>Eukaryota</taxon>
        <taxon>Metazoa</taxon>
        <taxon>Ecdysozoa</taxon>
        <taxon>Arthropoda</taxon>
        <taxon>Chelicerata</taxon>
        <taxon>Arachnida</taxon>
        <taxon>Acari</taxon>
        <taxon>Parasitiformes</taxon>
        <taxon>Ixodida</taxon>
        <taxon>Ixodoidea</taxon>
        <taxon>Ixodidae</taxon>
        <taxon>Hyalomminae</taxon>
        <taxon>Hyalomma</taxon>
    </lineage>
</organism>
<keyword evidence="1" id="KW-0408">Iron</keyword>
<keyword evidence="4" id="KW-1185">Reference proteome</keyword>
<accession>A0A8S4C390</accession>
<protein>
    <submittedName>
        <fullName evidence="3">Ferrous iron transport protein A</fullName>
    </submittedName>
</protein>
<dbReference type="EMBL" id="CAJVAF010000359">
    <property type="protein sequence ID" value="CAG7600798.1"/>
    <property type="molecule type" value="Genomic_DNA"/>
</dbReference>
<dbReference type="InterPro" id="IPR038157">
    <property type="entry name" value="FeoA_core_dom"/>
</dbReference>
<feature type="domain" description="Ferrous iron transporter FeoA-like" evidence="2">
    <location>
        <begin position="3"/>
        <end position="72"/>
    </location>
</feature>
<dbReference type="InterPro" id="IPR007167">
    <property type="entry name" value="Fe-transptr_FeoA-like"/>
</dbReference>
<evidence type="ECO:0000313" key="3">
    <source>
        <dbReference type="EMBL" id="CAG7600798.1"/>
    </source>
</evidence>
<dbReference type="Pfam" id="PF04023">
    <property type="entry name" value="FeoA"/>
    <property type="match status" value="1"/>
</dbReference>
<name>A0A8S4C390_9ACAR</name>
<reference evidence="3" key="1">
    <citation type="submission" date="2021-06" db="EMBL/GenBank/DDBJ databases">
        <authorList>
            <person name="Nardi T."/>
            <person name="Nardi T."/>
        </authorList>
    </citation>
    <scope>NUCLEOTIDE SEQUENCE</scope>
</reference>
<dbReference type="SMART" id="SM00899">
    <property type="entry name" value="FeoA"/>
    <property type="match status" value="1"/>
</dbReference>
<comment type="caution">
    <text evidence="3">The sequence shown here is derived from an EMBL/GenBank/DDBJ whole genome shotgun (WGS) entry which is preliminary data.</text>
</comment>
<dbReference type="SUPFAM" id="SSF50037">
    <property type="entry name" value="C-terminal domain of transcriptional repressors"/>
    <property type="match status" value="1"/>
</dbReference>
<gene>
    <name evidence="3" type="ORF">MHYMCMPASI_01207</name>
</gene>
<evidence type="ECO:0000313" key="4">
    <source>
        <dbReference type="Proteomes" id="UP000837675"/>
    </source>
</evidence>
<sequence>MLIPMSLLESGASAIVESLSFSRDMLQRLLELGIKPGVRFNVVLKNSDFIIKLDGTRIAIDKVLCDNIIVSPA</sequence>
<dbReference type="InterPro" id="IPR008988">
    <property type="entry name" value="Transcriptional_repressor_C"/>
</dbReference>
<dbReference type="GO" id="GO:0046914">
    <property type="term" value="F:transition metal ion binding"/>
    <property type="evidence" value="ECO:0007669"/>
    <property type="project" value="InterPro"/>
</dbReference>